<dbReference type="EMBL" id="JAESHT010000004">
    <property type="protein sequence ID" value="MBL3673281.1"/>
    <property type="molecule type" value="Genomic_DNA"/>
</dbReference>
<feature type="domain" description="N-acetyltransferase" evidence="1">
    <location>
        <begin position="1"/>
        <end position="133"/>
    </location>
</feature>
<dbReference type="Pfam" id="PF00583">
    <property type="entry name" value="Acetyltransf_1"/>
    <property type="match status" value="1"/>
</dbReference>
<sequence length="139" mass="14995">MTTDGLAALHARCFNRPRPWRAAEFAALLDSPRVFLLTRPSGFLMGRLVADEAELLTLAVDPAARRQGTGRALLRDFAATSCQGGAGRAFLEVAADNAAARALYCGEGWQESGRRRRYYGPDLDAIVMTLVLEPGQEGG</sequence>
<dbReference type="InterPro" id="IPR000182">
    <property type="entry name" value="GNAT_dom"/>
</dbReference>
<protein>
    <submittedName>
        <fullName evidence="2">GNAT family N-acetyltransferase</fullName>
    </submittedName>
</protein>
<dbReference type="PROSITE" id="PS51186">
    <property type="entry name" value="GNAT"/>
    <property type="match status" value="1"/>
</dbReference>
<name>A0ABS1S3I3_9RHOB</name>
<accession>A0ABS1S3I3</accession>
<dbReference type="CDD" id="cd04301">
    <property type="entry name" value="NAT_SF"/>
    <property type="match status" value="1"/>
</dbReference>
<dbReference type="RefSeq" id="WP_191308808.1">
    <property type="nucleotide sequence ID" value="NZ_BNCL01000004.1"/>
</dbReference>
<keyword evidence="3" id="KW-1185">Reference proteome</keyword>
<gene>
    <name evidence="2" type="ORF">JL111_07225</name>
</gene>
<organism evidence="2 3">
    <name type="scientific">Paracoccus aerius</name>
    <dbReference type="NCBI Taxonomy" id="1915382"/>
    <lineage>
        <taxon>Bacteria</taxon>
        <taxon>Pseudomonadati</taxon>
        <taxon>Pseudomonadota</taxon>
        <taxon>Alphaproteobacteria</taxon>
        <taxon>Rhodobacterales</taxon>
        <taxon>Paracoccaceae</taxon>
        <taxon>Paracoccus</taxon>
    </lineage>
</organism>
<comment type="caution">
    <text evidence="2">The sequence shown here is derived from an EMBL/GenBank/DDBJ whole genome shotgun (WGS) entry which is preliminary data.</text>
</comment>
<evidence type="ECO:0000313" key="3">
    <source>
        <dbReference type="Proteomes" id="UP000644749"/>
    </source>
</evidence>
<dbReference type="SUPFAM" id="SSF55729">
    <property type="entry name" value="Acyl-CoA N-acyltransferases (Nat)"/>
    <property type="match status" value="1"/>
</dbReference>
<evidence type="ECO:0000313" key="2">
    <source>
        <dbReference type="EMBL" id="MBL3673281.1"/>
    </source>
</evidence>
<reference evidence="2 3" key="1">
    <citation type="submission" date="2021-01" db="EMBL/GenBank/DDBJ databases">
        <title>011410 draft genome.</title>
        <authorList>
            <person name="Lang L."/>
        </authorList>
    </citation>
    <scope>NUCLEOTIDE SEQUENCE [LARGE SCALE GENOMIC DNA]</scope>
    <source>
        <strain evidence="2 3">KCTC 42845</strain>
    </source>
</reference>
<dbReference type="InterPro" id="IPR016181">
    <property type="entry name" value="Acyl_CoA_acyltransferase"/>
</dbReference>
<dbReference type="Proteomes" id="UP000644749">
    <property type="component" value="Unassembled WGS sequence"/>
</dbReference>
<proteinExistence type="predicted"/>
<evidence type="ECO:0000259" key="1">
    <source>
        <dbReference type="PROSITE" id="PS51186"/>
    </source>
</evidence>
<dbReference type="Gene3D" id="3.40.630.30">
    <property type="match status" value="1"/>
</dbReference>